<dbReference type="GO" id="GO:0005634">
    <property type="term" value="C:nucleus"/>
    <property type="evidence" value="ECO:0007669"/>
    <property type="project" value="UniProtKB-SubCell"/>
</dbReference>
<keyword evidence="6" id="KW-0539">Nucleus</keyword>
<proteinExistence type="inferred from homology"/>
<dbReference type="Proteomes" id="UP000186922">
    <property type="component" value="Unassembled WGS sequence"/>
</dbReference>
<evidence type="ECO:0000256" key="6">
    <source>
        <dbReference type="ARBA" id="ARBA00023242"/>
    </source>
</evidence>
<reference evidence="10 11" key="1">
    <citation type="journal article" date="2016" name="Nat. Commun.">
        <title>Extremotolerant tardigrade genome and improved radiotolerance of human cultured cells by tardigrade-unique protein.</title>
        <authorList>
            <person name="Hashimoto T."/>
            <person name="Horikawa D.D."/>
            <person name="Saito Y."/>
            <person name="Kuwahara H."/>
            <person name="Kozuka-Hata H."/>
            <person name="Shin-I T."/>
            <person name="Minakuchi Y."/>
            <person name="Ohishi K."/>
            <person name="Motoyama A."/>
            <person name="Aizu T."/>
            <person name="Enomoto A."/>
            <person name="Kondo K."/>
            <person name="Tanaka S."/>
            <person name="Hara Y."/>
            <person name="Koshikawa S."/>
            <person name="Sagara H."/>
            <person name="Miura T."/>
            <person name="Yokobori S."/>
            <person name="Miyagawa K."/>
            <person name="Suzuki Y."/>
            <person name="Kubo T."/>
            <person name="Oyama M."/>
            <person name="Kohara Y."/>
            <person name="Fujiyama A."/>
            <person name="Arakawa K."/>
            <person name="Katayama T."/>
            <person name="Toyoda A."/>
            <person name="Kunieda T."/>
        </authorList>
    </citation>
    <scope>NUCLEOTIDE SEQUENCE [LARGE SCALE GENOMIC DNA]</scope>
    <source>
        <strain evidence="10 11">YOKOZUNA-1</strain>
    </source>
</reference>
<feature type="region of interest" description="Disordered" evidence="8">
    <location>
        <begin position="123"/>
        <end position="146"/>
    </location>
</feature>
<comment type="caution">
    <text evidence="10">The sequence shown here is derived from an EMBL/GenBank/DDBJ whole genome shotgun (WGS) entry which is preliminary data.</text>
</comment>
<comment type="subcellular location">
    <subcellularLocation>
        <location evidence="1">Nucleus</location>
    </subcellularLocation>
</comment>
<feature type="region of interest" description="Disordered" evidence="8">
    <location>
        <begin position="158"/>
        <end position="178"/>
    </location>
</feature>
<evidence type="ECO:0000313" key="11">
    <source>
        <dbReference type="Proteomes" id="UP000186922"/>
    </source>
</evidence>
<protein>
    <recommendedName>
        <fullName evidence="9">BZIP domain-containing protein</fullName>
    </recommendedName>
</protein>
<dbReference type="EMBL" id="BDGG01000002">
    <property type="protein sequence ID" value="GAU92468.1"/>
    <property type="molecule type" value="Genomic_DNA"/>
</dbReference>
<evidence type="ECO:0000256" key="1">
    <source>
        <dbReference type="ARBA" id="ARBA00004123"/>
    </source>
</evidence>
<dbReference type="InterPro" id="IPR040223">
    <property type="entry name" value="PAR_bZIP"/>
</dbReference>
<feature type="region of interest" description="Disordered" evidence="8">
    <location>
        <begin position="56"/>
        <end position="85"/>
    </location>
</feature>
<evidence type="ECO:0000313" key="10">
    <source>
        <dbReference type="EMBL" id="GAU92468.1"/>
    </source>
</evidence>
<dbReference type="STRING" id="947166.A0A1D1V1Y0"/>
<dbReference type="CDD" id="cd14695">
    <property type="entry name" value="bZIP_HLF"/>
    <property type="match status" value="1"/>
</dbReference>
<name>A0A1D1V1Y0_RAMVA</name>
<keyword evidence="11" id="KW-1185">Reference proteome</keyword>
<dbReference type="FunFam" id="1.20.5.170:FF:000025">
    <property type="entry name" value="nuclear factor interleukin-3-regulated protein-like"/>
    <property type="match status" value="1"/>
</dbReference>
<dbReference type="Pfam" id="PF07716">
    <property type="entry name" value="bZIP_2"/>
    <property type="match status" value="1"/>
</dbReference>
<evidence type="ECO:0000256" key="3">
    <source>
        <dbReference type="ARBA" id="ARBA00023015"/>
    </source>
</evidence>
<organism evidence="10 11">
    <name type="scientific">Ramazzottius varieornatus</name>
    <name type="common">Water bear</name>
    <name type="synonym">Tardigrade</name>
    <dbReference type="NCBI Taxonomy" id="947166"/>
    <lineage>
        <taxon>Eukaryota</taxon>
        <taxon>Metazoa</taxon>
        <taxon>Ecdysozoa</taxon>
        <taxon>Tardigrada</taxon>
        <taxon>Eutardigrada</taxon>
        <taxon>Parachela</taxon>
        <taxon>Hypsibioidea</taxon>
        <taxon>Ramazzottiidae</taxon>
        <taxon>Ramazzottius</taxon>
    </lineage>
</organism>
<keyword evidence="5" id="KW-0804">Transcription</keyword>
<feature type="region of interest" description="Disordered" evidence="8">
    <location>
        <begin position="1"/>
        <end position="40"/>
    </location>
</feature>
<evidence type="ECO:0000259" key="9">
    <source>
        <dbReference type="PROSITE" id="PS50217"/>
    </source>
</evidence>
<dbReference type="InterPro" id="IPR004827">
    <property type="entry name" value="bZIP"/>
</dbReference>
<keyword evidence="3" id="KW-0805">Transcription regulation</keyword>
<dbReference type="Gene3D" id="1.20.5.170">
    <property type="match status" value="1"/>
</dbReference>
<evidence type="ECO:0000256" key="4">
    <source>
        <dbReference type="ARBA" id="ARBA00023125"/>
    </source>
</evidence>
<feature type="compositionally biased region" description="Basic and acidic residues" evidence="8">
    <location>
        <begin position="136"/>
        <end position="146"/>
    </location>
</feature>
<dbReference type="OrthoDB" id="6022300at2759"/>
<dbReference type="SMART" id="SM00338">
    <property type="entry name" value="BRLZ"/>
    <property type="match status" value="1"/>
</dbReference>
<feature type="compositionally biased region" description="Basic residues" evidence="8">
    <location>
        <begin position="67"/>
        <end position="81"/>
    </location>
</feature>
<comment type="similarity">
    <text evidence="2">Belongs to the bZIP family. NFIL3 subfamily.</text>
</comment>
<feature type="compositionally biased region" description="Basic and acidic residues" evidence="8">
    <location>
        <begin position="162"/>
        <end position="178"/>
    </location>
</feature>
<keyword evidence="4" id="KW-0238">DNA-binding</keyword>
<dbReference type="InterPro" id="IPR046347">
    <property type="entry name" value="bZIP_sf"/>
</dbReference>
<evidence type="ECO:0000256" key="2">
    <source>
        <dbReference type="ARBA" id="ARBA00006079"/>
    </source>
</evidence>
<sequence>MDGQKHSSCTSPLGSAEDDSMSTGSGSDTASHNSSMEYHQEKGMMSVFQYDPTGNIFVDDHTGSKPSGHRRHHGHSHGHSHSKNEGYDIIASGSYETMNKLNGFTTDSSLFEVNPALMHAIGSATQNTTARRPRSEKKPIPSEQKDQKYFERRRRNNYAAKKSRDYRKAREDQVAGRASELERENTALRAQLMTLKEESEKLQQAIVQRQLRQQAFPFLQRMASLPSYSHIQV</sequence>
<dbReference type="SUPFAM" id="SSF57959">
    <property type="entry name" value="Leucine zipper domain"/>
    <property type="match status" value="1"/>
</dbReference>
<feature type="compositionally biased region" description="Polar residues" evidence="8">
    <location>
        <begin position="1"/>
        <end position="13"/>
    </location>
</feature>
<evidence type="ECO:0000256" key="5">
    <source>
        <dbReference type="ARBA" id="ARBA00023163"/>
    </source>
</evidence>
<dbReference type="PANTHER" id="PTHR11988:SF55">
    <property type="entry name" value="BZIP DOMAIN-CONTAINING PROTEIN"/>
    <property type="match status" value="1"/>
</dbReference>
<dbReference type="PANTHER" id="PTHR11988">
    <property type="entry name" value="THYROTROPH EMBRYONIC FACTOR RELATED"/>
    <property type="match status" value="1"/>
</dbReference>
<feature type="domain" description="BZIP" evidence="9">
    <location>
        <begin position="146"/>
        <end position="209"/>
    </location>
</feature>
<gene>
    <name evidence="10" type="primary">RvY_04545</name>
    <name evidence="10" type="synonym">RvY_04545.1</name>
    <name evidence="10" type="ORF">RvY_04545-1</name>
</gene>
<dbReference type="GO" id="GO:0000981">
    <property type="term" value="F:DNA-binding transcription factor activity, RNA polymerase II-specific"/>
    <property type="evidence" value="ECO:0007669"/>
    <property type="project" value="TreeGrafter"/>
</dbReference>
<feature type="coiled-coil region" evidence="7">
    <location>
        <begin position="178"/>
        <end position="212"/>
    </location>
</feature>
<dbReference type="PROSITE" id="PS50217">
    <property type="entry name" value="BZIP"/>
    <property type="match status" value="1"/>
</dbReference>
<evidence type="ECO:0000256" key="8">
    <source>
        <dbReference type="SAM" id="MobiDB-lite"/>
    </source>
</evidence>
<feature type="compositionally biased region" description="Low complexity" evidence="8">
    <location>
        <begin position="21"/>
        <end position="31"/>
    </location>
</feature>
<keyword evidence="7" id="KW-0175">Coiled coil</keyword>
<dbReference type="AlphaFoldDB" id="A0A1D1V1Y0"/>
<dbReference type="GO" id="GO:0000978">
    <property type="term" value="F:RNA polymerase II cis-regulatory region sequence-specific DNA binding"/>
    <property type="evidence" value="ECO:0007669"/>
    <property type="project" value="TreeGrafter"/>
</dbReference>
<accession>A0A1D1V1Y0</accession>
<evidence type="ECO:0000256" key="7">
    <source>
        <dbReference type="SAM" id="Coils"/>
    </source>
</evidence>